<dbReference type="EMBL" id="JAGSOY010000020">
    <property type="protein sequence ID" value="MBU2711481.1"/>
    <property type="molecule type" value="Genomic_DNA"/>
</dbReference>
<name>A0ABS5ZDU0_9GAMM</name>
<proteinExistence type="predicted"/>
<evidence type="ECO:0008006" key="3">
    <source>
        <dbReference type="Google" id="ProtNLM"/>
    </source>
</evidence>
<evidence type="ECO:0000313" key="1">
    <source>
        <dbReference type="EMBL" id="MBU2711481.1"/>
    </source>
</evidence>
<protein>
    <recommendedName>
        <fullName evidence="3">Transmembrane protein</fullName>
    </recommendedName>
</protein>
<evidence type="ECO:0000313" key="2">
    <source>
        <dbReference type="Proteomes" id="UP000690515"/>
    </source>
</evidence>
<sequence>MKLTIQLLLLSLVLLALHFLVSKLHIENTSSFTNSLQLISTESHIHSAHSQIDHIIEEHETSSDDCHGCYGNCSPLTKYKDITVICNTNLYCVSQPSFIITGYYALPFRPPIIFHV</sequence>
<dbReference type="RefSeq" id="WP_215819638.1">
    <property type="nucleotide sequence ID" value="NZ_JAGSOY010000020.1"/>
</dbReference>
<accession>A0ABS5ZDU0</accession>
<reference evidence="1 2" key="1">
    <citation type="submission" date="2021-04" db="EMBL/GenBank/DDBJ databases">
        <authorList>
            <person name="Pira H."/>
            <person name="Risdian C."/>
            <person name="Wink J."/>
        </authorList>
    </citation>
    <scope>NUCLEOTIDE SEQUENCE [LARGE SCALE GENOMIC DNA]</scope>
    <source>
        <strain evidence="1 2">WH53</strain>
    </source>
</reference>
<dbReference type="Proteomes" id="UP000690515">
    <property type="component" value="Unassembled WGS sequence"/>
</dbReference>
<comment type="caution">
    <text evidence="1">The sequence shown here is derived from an EMBL/GenBank/DDBJ whole genome shotgun (WGS) entry which is preliminary data.</text>
</comment>
<organism evidence="1 2">
    <name type="scientific">Zooshikella harenae</name>
    <dbReference type="NCBI Taxonomy" id="2827238"/>
    <lineage>
        <taxon>Bacteria</taxon>
        <taxon>Pseudomonadati</taxon>
        <taxon>Pseudomonadota</taxon>
        <taxon>Gammaproteobacteria</taxon>
        <taxon>Oceanospirillales</taxon>
        <taxon>Zooshikellaceae</taxon>
        <taxon>Zooshikella</taxon>
    </lineage>
</organism>
<gene>
    <name evidence="1" type="ORF">KCG35_10455</name>
</gene>
<keyword evidence="2" id="KW-1185">Reference proteome</keyword>